<evidence type="ECO:0000256" key="2">
    <source>
        <dbReference type="ARBA" id="ARBA00022605"/>
    </source>
</evidence>
<keyword evidence="6" id="KW-0457">Lysine biosynthesis</keyword>
<dbReference type="InterPro" id="IPR020019">
    <property type="entry name" value="AcTrfase_PglD-like"/>
</dbReference>
<dbReference type="InterPro" id="IPR001451">
    <property type="entry name" value="Hexapep"/>
</dbReference>
<protein>
    <submittedName>
        <fullName evidence="11">Hexapeptide transferase</fullName>
    </submittedName>
</protein>
<keyword evidence="7" id="KW-0012">Acyltransferase</keyword>
<feature type="domain" description="PglD N-terminal" evidence="10">
    <location>
        <begin position="2"/>
        <end position="81"/>
    </location>
</feature>
<sequence length="212" mass="23083">MLIIGAKGFAKEVLEILHQNGETENLCFYDDINADVPEKLYDIFPVLKSLEEAKKYFKNIDCHFTLGIGNPELRFKLFQKFTGLGGTFISTVSQNAEIGHFGIQIAEGCNILAGVKVSNDVTIGVGTMIYYNSVITHDVTIGKFCEISPDVKLLGRCKIEDFVKIGSGAVILPDVRIGKFAIVAAGSVVRNNVPTSVMVAGIPAQIKKMLKI</sequence>
<dbReference type="EMBL" id="LVJE01000038">
    <property type="protein sequence ID" value="OAB25997.1"/>
    <property type="molecule type" value="Genomic_DNA"/>
</dbReference>
<dbReference type="NCBIfam" id="TIGR03570">
    <property type="entry name" value="NeuD_NnaD"/>
    <property type="match status" value="1"/>
</dbReference>
<keyword evidence="4" id="KW-0677">Repeat</keyword>
<dbReference type="PANTHER" id="PTHR43300">
    <property type="entry name" value="ACETYLTRANSFERASE"/>
    <property type="match status" value="1"/>
</dbReference>
<dbReference type="InterPro" id="IPR050179">
    <property type="entry name" value="Trans_hexapeptide_repeat"/>
</dbReference>
<dbReference type="PROSITE" id="PS00101">
    <property type="entry name" value="HEXAPEP_TRANSFERASES"/>
    <property type="match status" value="1"/>
</dbReference>
<evidence type="ECO:0000259" key="10">
    <source>
        <dbReference type="Pfam" id="PF17836"/>
    </source>
</evidence>
<dbReference type="STRING" id="249352.SAMN05444395_10580"/>
<accession>A0A167V1L7</accession>
<dbReference type="PANTHER" id="PTHR43300:SF10">
    <property type="entry name" value="2,3,4,5-TETRAHYDROPYRIDINE-2,6-DICARBOXYLATE N-ACETYLTRANSFERASE"/>
    <property type="match status" value="1"/>
</dbReference>
<dbReference type="GO" id="GO:0016746">
    <property type="term" value="F:acyltransferase activity"/>
    <property type="evidence" value="ECO:0007669"/>
    <property type="project" value="UniProtKB-KW"/>
</dbReference>
<evidence type="ECO:0000256" key="4">
    <source>
        <dbReference type="ARBA" id="ARBA00022737"/>
    </source>
</evidence>
<reference evidence="11 12" key="1">
    <citation type="submission" date="2016-03" db="EMBL/GenBank/DDBJ databases">
        <title>Draft genome sequence of Flavobacterium fryxellicola DSM 16209.</title>
        <authorList>
            <person name="Shin S.-K."/>
            <person name="Yi H."/>
        </authorList>
    </citation>
    <scope>NUCLEOTIDE SEQUENCE [LARGE SCALE GENOMIC DNA]</scope>
    <source>
        <strain evidence="11 12">DSM 16209</strain>
    </source>
</reference>
<evidence type="ECO:0000256" key="9">
    <source>
        <dbReference type="PIRSR" id="PIRSR620019-2"/>
    </source>
</evidence>
<dbReference type="AlphaFoldDB" id="A0A167V1L7"/>
<feature type="site" description="Increases basicity of active site His" evidence="8">
    <location>
        <position position="138"/>
    </location>
</feature>
<evidence type="ECO:0000313" key="11">
    <source>
        <dbReference type="EMBL" id="OAB25997.1"/>
    </source>
</evidence>
<dbReference type="Pfam" id="PF17836">
    <property type="entry name" value="PglD_N"/>
    <property type="match status" value="1"/>
</dbReference>
<proteinExistence type="inferred from homology"/>
<keyword evidence="2" id="KW-0028">Amino-acid biosynthesis</keyword>
<evidence type="ECO:0000256" key="7">
    <source>
        <dbReference type="ARBA" id="ARBA00023315"/>
    </source>
</evidence>
<comment type="caution">
    <text evidence="11">The sequence shown here is derived from an EMBL/GenBank/DDBJ whole genome shotgun (WGS) entry which is preliminary data.</text>
</comment>
<organism evidence="11 12">
    <name type="scientific">Flavobacterium fryxellicola</name>
    <dbReference type="NCBI Taxonomy" id="249352"/>
    <lineage>
        <taxon>Bacteria</taxon>
        <taxon>Pseudomonadati</taxon>
        <taxon>Bacteroidota</taxon>
        <taxon>Flavobacteriia</taxon>
        <taxon>Flavobacteriales</taxon>
        <taxon>Flavobacteriaceae</taxon>
        <taxon>Flavobacterium</taxon>
    </lineage>
</organism>
<evidence type="ECO:0000256" key="6">
    <source>
        <dbReference type="ARBA" id="ARBA00023154"/>
    </source>
</evidence>
<evidence type="ECO:0000256" key="1">
    <source>
        <dbReference type="ARBA" id="ARBA00007274"/>
    </source>
</evidence>
<dbReference type="Pfam" id="PF00132">
    <property type="entry name" value="Hexapep"/>
    <property type="match status" value="1"/>
</dbReference>
<keyword evidence="5" id="KW-0220">Diaminopimelate biosynthesis</keyword>
<dbReference type="GO" id="GO:0019877">
    <property type="term" value="P:diaminopimelate biosynthetic process"/>
    <property type="evidence" value="ECO:0007669"/>
    <property type="project" value="UniProtKB-KW"/>
</dbReference>
<keyword evidence="3 11" id="KW-0808">Transferase</keyword>
<evidence type="ECO:0000313" key="12">
    <source>
        <dbReference type="Proteomes" id="UP000077164"/>
    </source>
</evidence>
<comment type="similarity">
    <text evidence="1">Belongs to the transferase hexapeptide repeat family.</text>
</comment>
<dbReference type="InterPro" id="IPR041561">
    <property type="entry name" value="PglD_N"/>
</dbReference>
<evidence type="ECO:0000256" key="3">
    <source>
        <dbReference type="ARBA" id="ARBA00022679"/>
    </source>
</evidence>
<dbReference type="Gene3D" id="2.160.10.10">
    <property type="entry name" value="Hexapeptide repeat proteins"/>
    <property type="match status" value="2"/>
</dbReference>
<gene>
    <name evidence="11" type="ORF">FBFR_13880</name>
</gene>
<dbReference type="SUPFAM" id="SSF51161">
    <property type="entry name" value="Trimeric LpxA-like enzymes"/>
    <property type="match status" value="1"/>
</dbReference>
<dbReference type="OrthoDB" id="708224at2"/>
<dbReference type="RefSeq" id="WP_066082353.1">
    <property type="nucleotide sequence ID" value="NZ_FRDK01000005.1"/>
</dbReference>
<evidence type="ECO:0000256" key="5">
    <source>
        <dbReference type="ARBA" id="ARBA00022915"/>
    </source>
</evidence>
<dbReference type="InterPro" id="IPR011004">
    <property type="entry name" value="Trimer_LpxA-like_sf"/>
</dbReference>
<dbReference type="CDD" id="cd03360">
    <property type="entry name" value="LbH_AT_putative"/>
    <property type="match status" value="1"/>
</dbReference>
<feature type="active site" description="Proton acceptor" evidence="8">
    <location>
        <position position="137"/>
    </location>
</feature>
<evidence type="ECO:0000256" key="8">
    <source>
        <dbReference type="PIRSR" id="PIRSR620019-1"/>
    </source>
</evidence>
<dbReference type="Gene3D" id="3.40.50.20">
    <property type="match status" value="1"/>
</dbReference>
<feature type="binding site" evidence="9">
    <location>
        <position position="69"/>
    </location>
    <ligand>
        <name>substrate</name>
    </ligand>
</feature>
<name>A0A167V1L7_9FLAO</name>
<keyword evidence="12" id="KW-1185">Reference proteome</keyword>
<dbReference type="GO" id="GO:0009085">
    <property type="term" value="P:lysine biosynthetic process"/>
    <property type="evidence" value="ECO:0007669"/>
    <property type="project" value="UniProtKB-KW"/>
</dbReference>
<dbReference type="InterPro" id="IPR018357">
    <property type="entry name" value="Hexapep_transf_CS"/>
</dbReference>
<dbReference type="Proteomes" id="UP000077164">
    <property type="component" value="Unassembled WGS sequence"/>
</dbReference>